<evidence type="ECO:0000256" key="9">
    <source>
        <dbReference type="ARBA" id="ARBA00023224"/>
    </source>
</evidence>
<dbReference type="PANTHER" id="PTHR21137:SF35">
    <property type="entry name" value="ODORANT RECEPTOR 19A-RELATED"/>
    <property type="match status" value="1"/>
</dbReference>
<protein>
    <recommendedName>
        <fullName evidence="10">Odorant receptor</fullName>
    </recommendedName>
</protein>
<keyword evidence="3 10" id="KW-0716">Sensory transduction</keyword>
<gene>
    <name evidence="11" type="primary">Or159</name>
    <name evidence="11" type="ORF">DALL_DALL000249</name>
</gene>
<dbReference type="EMBL" id="ML158638">
    <property type="protein sequence ID" value="THK33064.1"/>
    <property type="molecule type" value="Genomic_DNA"/>
</dbReference>
<comment type="similarity">
    <text evidence="10">Belongs to the insect chemoreceptor superfamily. Heteromeric odorant receptor channel (TC 1.A.69) family.</text>
</comment>
<evidence type="ECO:0000256" key="6">
    <source>
        <dbReference type="ARBA" id="ARBA00022989"/>
    </source>
</evidence>
<feature type="transmembrane region" description="Helical" evidence="10">
    <location>
        <begin position="33"/>
        <end position="54"/>
    </location>
</feature>
<sequence length="393" mass="45855">MDDIFKRSGFYFDIRLIKWLGQWPFQSKRTDNIRRLLAISLMFSIFIPSIIKFCELRDNIYKMVDCIPMLGLHFAGISKFLNWSYHREKVVQLLNHMRYDWNNLKNEFDSNVLEKFSSSGQSLFIAYAIGIYGTTAVYFIIPFVPIILNIILPLNESRPHLYLYHTEYFVDQNEYYYPIQLHAYMAVSVSVTCLVSFDQMCAMFIHHACGMFEILKLHLENIHTTVVTNDDKNSSVKEERAIQEIIYCLQIHNRIFEFLEVVEIWDQMIMLMVGAGNTLIITACGVGGILNHPDFLGVIRLFLFNYGAIIHFFYNCWQGHLILKQGESIFIAAYQNEWYKLPCRLQRMLLPVMAKSLKPCEITAAHLFPMSLATFGMAMKAAISYFTLFQSMK</sequence>
<keyword evidence="4 10" id="KW-0812">Transmembrane</keyword>
<dbReference type="Pfam" id="PF02949">
    <property type="entry name" value="7tm_6"/>
    <property type="match status" value="1"/>
</dbReference>
<evidence type="ECO:0000256" key="10">
    <source>
        <dbReference type="RuleBase" id="RU351113"/>
    </source>
</evidence>
<keyword evidence="6 10" id="KW-1133">Transmembrane helix</keyword>
<dbReference type="OrthoDB" id="6614360at2759"/>
<keyword evidence="2" id="KW-1003">Cell membrane</keyword>
<dbReference type="GO" id="GO:0005886">
    <property type="term" value="C:plasma membrane"/>
    <property type="evidence" value="ECO:0007669"/>
    <property type="project" value="UniProtKB-SubCell"/>
</dbReference>
<feature type="transmembrane region" description="Helical" evidence="10">
    <location>
        <begin position="295"/>
        <end position="314"/>
    </location>
</feature>
<dbReference type="CTD" id="100463485"/>
<keyword evidence="12" id="KW-1185">Reference proteome</keyword>
<keyword evidence="9 10" id="KW-0807">Transducer</keyword>
<evidence type="ECO:0000256" key="5">
    <source>
        <dbReference type="ARBA" id="ARBA00022725"/>
    </source>
</evidence>
<evidence type="ECO:0000256" key="8">
    <source>
        <dbReference type="ARBA" id="ARBA00023170"/>
    </source>
</evidence>
<dbReference type="KEGG" id="dam:107039321"/>
<reference evidence="11" key="1">
    <citation type="submission" date="2019-02" db="EMBL/GenBank/DDBJ databases">
        <title>Genome of the parasitoid wasp Diachasma alloeum, an emerging model for ecological speciation and transitions to asexual reproduction.</title>
        <authorList>
            <person name="Robertson H.M."/>
            <person name="Walden K.K."/>
            <person name="Tvedte E.S."/>
            <person name="Hood G.R."/>
            <person name="Feder J.L."/>
            <person name="Forbes A.A."/>
            <person name="Logsdon J.M."/>
            <person name="Mcelroy K.E."/>
        </authorList>
    </citation>
    <scope>NUCLEOTIDE SEQUENCE [LARGE SCALE GENOMIC DNA]</scope>
    <source>
        <tissue evidence="11">Whole insect</tissue>
    </source>
</reference>
<comment type="subcellular location">
    <subcellularLocation>
        <location evidence="1 10">Cell membrane</location>
        <topology evidence="1 10">Multi-pass membrane protein</topology>
    </subcellularLocation>
</comment>
<organism evidence="11 12">
    <name type="scientific">Diachasma alloeum</name>
    <dbReference type="NCBI Taxonomy" id="454923"/>
    <lineage>
        <taxon>Eukaryota</taxon>
        <taxon>Metazoa</taxon>
        <taxon>Ecdysozoa</taxon>
        <taxon>Arthropoda</taxon>
        <taxon>Hexapoda</taxon>
        <taxon>Insecta</taxon>
        <taxon>Pterygota</taxon>
        <taxon>Neoptera</taxon>
        <taxon>Endopterygota</taxon>
        <taxon>Hymenoptera</taxon>
        <taxon>Apocrita</taxon>
        <taxon>Ichneumonoidea</taxon>
        <taxon>Braconidae</taxon>
        <taxon>Opiinae</taxon>
        <taxon>Diachasma</taxon>
    </lineage>
</organism>
<dbReference type="InterPro" id="IPR004117">
    <property type="entry name" value="7tm6_olfct_rcpt"/>
</dbReference>
<evidence type="ECO:0000313" key="11">
    <source>
        <dbReference type="EMBL" id="THK33064.1"/>
    </source>
</evidence>
<dbReference type="GeneID" id="107039321"/>
<name>A0A4E0RQJ7_9HYME</name>
<comment type="caution">
    <text evidence="10">Lacks conserved residue(s) required for the propagation of feature annotation.</text>
</comment>
<keyword evidence="7 10" id="KW-0472">Membrane</keyword>
<dbReference type="Proteomes" id="UP000297026">
    <property type="component" value="Unassembled WGS sequence"/>
</dbReference>
<proteinExistence type="inferred from homology"/>
<dbReference type="AlphaFoldDB" id="A0A4E0RQJ7"/>
<evidence type="ECO:0000256" key="4">
    <source>
        <dbReference type="ARBA" id="ARBA00022692"/>
    </source>
</evidence>
<feature type="transmembrane region" description="Helical" evidence="10">
    <location>
        <begin position="124"/>
        <end position="155"/>
    </location>
</feature>
<keyword evidence="5 10" id="KW-0552">Olfaction</keyword>
<feature type="transmembrane region" description="Helical" evidence="10">
    <location>
        <begin position="268"/>
        <end position="289"/>
    </location>
</feature>
<evidence type="ECO:0000256" key="7">
    <source>
        <dbReference type="ARBA" id="ARBA00023136"/>
    </source>
</evidence>
<feature type="transmembrane region" description="Helical" evidence="10">
    <location>
        <begin position="175"/>
        <end position="197"/>
    </location>
</feature>
<accession>A0A4E0RQJ7</accession>
<evidence type="ECO:0000256" key="1">
    <source>
        <dbReference type="ARBA" id="ARBA00004651"/>
    </source>
</evidence>
<evidence type="ECO:0000256" key="3">
    <source>
        <dbReference type="ARBA" id="ARBA00022606"/>
    </source>
</evidence>
<evidence type="ECO:0000256" key="2">
    <source>
        <dbReference type="ARBA" id="ARBA00022475"/>
    </source>
</evidence>
<dbReference type="GO" id="GO:0007165">
    <property type="term" value="P:signal transduction"/>
    <property type="evidence" value="ECO:0007669"/>
    <property type="project" value="UniProtKB-KW"/>
</dbReference>
<dbReference type="PANTHER" id="PTHR21137">
    <property type="entry name" value="ODORANT RECEPTOR"/>
    <property type="match status" value="1"/>
</dbReference>
<dbReference type="GO" id="GO:0005549">
    <property type="term" value="F:odorant binding"/>
    <property type="evidence" value="ECO:0007669"/>
    <property type="project" value="InterPro"/>
</dbReference>
<keyword evidence="8 10" id="KW-0675">Receptor</keyword>
<dbReference type="GO" id="GO:0004984">
    <property type="term" value="F:olfactory receptor activity"/>
    <property type="evidence" value="ECO:0007669"/>
    <property type="project" value="InterPro"/>
</dbReference>
<evidence type="ECO:0000313" key="12">
    <source>
        <dbReference type="Proteomes" id="UP000297026"/>
    </source>
</evidence>